<name>A0A438CC75_VITVI</name>
<protein>
    <submittedName>
        <fullName evidence="1">Uncharacterized protein</fullName>
    </submittedName>
</protein>
<accession>A0A438CC75</accession>
<gene>
    <name evidence="1" type="ORF">CK203_111900</name>
</gene>
<proteinExistence type="predicted"/>
<evidence type="ECO:0000313" key="1">
    <source>
        <dbReference type="EMBL" id="RVW20841.1"/>
    </source>
</evidence>
<evidence type="ECO:0000313" key="2">
    <source>
        <dbReference type="Proteomes" id="UP000288805"/>
    </source>
</evidence>
<dbReference type="Proteomes" id="UP000288805">
    <property type="component" value="Unassembled WGS sequence"/>
</dbReference>
<sequence length="188" mass="21290">MFEPPRPLVVPPPVEAHRWISSEALSDKVKASIRASAVSAPPTESQIPSGMTPEVLIRHPMLTQPPTHRVSDSLRHDSEVLIRHPMLTQPPLRVIWDCKARPFHSELCFDTTTFRLQPELRTPSICCRDGRHGILGARHIAEALRIPYEPARPEDYRVWTHLAQSDIVHILSKGASTRQYLLRKEAPS</sequence>
<dbReference type="EMBL" id="QGNW01002334">
    <property type="protein sequence ID" value="RVW20841.1"/>
    <property type="molecule type" value="Genomic_DNA"/>
</dbReference>
<dbReference type="AlphaFoldDB" id="A0A438CC75"/>
<reference evidence="1 2" key="1">
    <citation type="journal article" date="2018" name="PLoS Genet.">
        <title>Population sequencing reveals clonal diversity and ancestral inbreeding in the grapevine cultivar Chardonnay.</title>
        <authorList>
            <person name="Roach M.J."/>
            <person name="Johnson D.L."/>
            <person name="Bohlmann J."/>
            <person name="van Vuuren H.J."/>
            <person name="Jones S.J."/>
            <person name="Pretorius I.S."/>
            <person name="Schmidt S.A."/>
            <person name="Borneman A.R."/>
        </authorList>
    </citation>
    <scope>NUCLEOTIDE SEQUENCE [LARGE SCALE GENOMIC DNA]</scope>
    <source>
        <strain evidence="2">cv. Chardonnay</strain>
        <tissue evidence="1">Leaf</tissue>
    </source>
</reference>
<organism evidence="1 2">
    <name type="scientific">Vitis vinifera</name>
    <name type="common">Grape</name>
    <dbReference type="NCBI Taxonomy" id="29760"/>
    <lineage>
        <taxon>Eukaryota</taxon>
        <taxon>Viridiplantae</taxon>
        <taxon>Streptophyta</taxon>
        <taxon>Embryophyta</taxon>
        <taxon>Tracheophyta</taxon>
        <taxon>Spermatophyta</taxon>
        <taxon>Magnoliopsida</taxon>
        <taxon>eudicotyledons</taxon>
        <taxon>Gunneridae</taxon>
        <taxon>Pentapetalae</taxon>
        <taxon>rosids</taxon>
        <taxon>Vitales</taxon>
        <taxon>Vitaceae</taxon>
        <taxon>Viteae</taxon>
        <taxon>Vitis</taxon>
    </lineage>
</organism>
<comment type="caution">
    <text evidence="1">The sequence shown here is derived from an EMBL/GenBank/DDBJ whole genome shotgun (WGS) entry which is preliminary data.</text>
</comment>